<protein>
    <submittedName>
        <fullName evidence="2">Transposase</fullName>
    </submittedName>
</protein>
<evidence type="ECO:0000313" key="3">
    <source>
        <dbReference type="Proteomes" id="UP000075755"/>
    </source>
</evidence>
<sequence length="144" mass="16823">MPELSKTHEAITRAKTEIQHRILTHYLPLYFPEIDRFRGNSRSDWFIYQTARTSIGLPLPLDAPAIRMFRMVIDEARSLIRQRNEIEAQADELLRHSQDYQLLRQIPGIEPINALTIIAEAGDLRRFGHHRQFLKFCGLDVSTQ</sequence>
<geneLocation type="plasmid" evidence="2 3">
    <name>pAA04</name>
</geneLocation>
<evidence type="ECO:0000313" key="2">
    <source>
        <dbReference type="EMBL" id="AMS45449.1"/>
    </source>
</evidence>
<accession>A0AAC9ATS6</accession>
<dbReference type="GO" id="GO:0004803">
    <property type="term" value="F:transposase activity"/>
    <property type="evidence" value="ECO:0007669"/>
    <property type="project" value="InterPro"/>
</dbReference>
<dbReference type="InterPro" id="IPR003346">
    <property type="entry name" value="Transposase_20"/>
</dbReference>
<feature type="domain" description="Transposase IS116/IS110/IS902 C-terminal" evidence="1">
    <location>
        <begin position="101"/>
        <end position="142"/>
    </location>
</feature>
<evidence type="ECO:0000259" key="1">
    <source>
        <dbReference type="Pfam" id="PF02371"/>
    </source>
</evidence>
<organism evidence="2 3">
    <name type="scientific">Aminobacter aminovorans</name>
    <name type="common">Chelatobacter heintzii</name>
    <dbReference type="NCBI Taxonomy" id="83263"/>
    <lineage>
        <taxon>Bacteria</taxon>
        <taxon>Pseudomonadati</taxon>
        <taxon>Pseudomonadota</taxon>
        <taxon>Alphaproteobacteria</taxon>
        <taxon>Hyphomicrobiales</taxon>
        <taxon>Phyllobacteriaceae</taxon>
        <taxon>Aminobacter</taxon>
    </lineage>
</organism>
<dbReference type="Proteomes" id="UP000075755">
    <property type="component" value="Plasmid pAA04"/>
</dbReference>
<keyword evidence="2" id="KW-0614">Plasmid</keyword>
<proteinExistence type="predicted"/>
<dbReference type="GO" id="GO:0003677">
    <property type="term" value="F:DNA binding"/>
    <property type="evidence" value="ECO:0007669"/>
    <property type="project" value="InterPro"/>
</dbReference>
<dbReference type="Pfam" id="PF02371">
    <property type="entry name" value="Transposase_20"/>
    <property type="match status" value="1"/>
</dbReference>
<dbReference type="PANTHER" id="PTHR33055">
    <property type="entry name" value="TRANSPOSASE FOR INSERTION SEQUENCE ELEMENT IS1111A"/>
    <property type="match status" value="1"/>
</dbReference>
<dbReference type="InterPro" id="IPR047650">
    <property type="entry name" value="Transpos_IS110"/>
</dbReference>
<name>A0AAC9ATS6_AMIAI</name>
<dbReference type="AlphaFoldDB" id="A0AAC9ATS6"/>
<gene>
    <name evidence="2" type="ORF">AA2016_6557</name>
</gene>
<dbReference type="EMBL" id="CP015009">
    <property type="protein sequence ID" value="AMS45449.1"/>
    <property type="molecule type" value="Genomic_DNA"/>
</dbReference>
<reference evidence="2 3" key="1">
    <citation type="submission" date="2016-03" db="EMBL/GenBank/DDBJ databases">
        <title>Complete genome of Aminobacter aminovorans KCTC 2477.</title>
        <authorList>
            <person name="Kim K.M."/>
        </authorList>
    </citation>
    <scope>NUCLEOTIDE SEQUENCE [LARGE SCALE GENOMIC DNA]</scope>
    <source>
        <strain evidence="2 3">KCTC 2477</strain>
        <plasmid evidence="2 3">pAA04</plasmid>
    </source>
</reference>
<dbReference type="GO" id="GO:0006313">
    <property type="term" value="P:DNA transposition"/>
    <property type="evidence" value="ECO:0007669"/>
    <property type="project" value="InterPro"/>
</dbReference>
<dbReference type="KEGG" id="aak:AA2016_6557"/>